<organism evidence="6 7">
    <name type="scientific">Ideonella aquatica</name>
    <dbReference type="NCBI Taxonomy" id="2824119"/>
    <lineage>
        <taxon>Bacteria</taxon>
        <taxon>Pseudomonadati</taxon>
        <taxon>Pseudomonadota</taxon>
        <taxon>Betaproteobacteria</taxon>
        <taxon>Burkholderiales</taxon>
        <taxon>Sphaerotilaceae</taxon>
        <taxon>Ideonella</taxon>
    </lineage>
</organism>
<dbReference type="NCBIfam" id="NF005589">
    <property type="entry name" value="PRK07314.1"/>
    <property type="match status" value="1"/>
</dbReference>
<dbReference type="FunFam" id="3.40.47.10:FF:000029">
    <property type="entry name" value="3-oxoacyl-[acyl-carrier-protein] synthase 1"/>
    <property type="match status" value="1"/>
</dbReference>
<dbReference type="Gene3D" id="3.40.47.10">
    <property type="match status" value="1"/>
</dbReference>
<reference evidence="6" key="1">
    <citation type="submission" date="2021-04" db="EMBL/GenBank/DDBJ databases">
        <title>The genome sequence of Ideonella sp. 4Y11.</title>
        <authorList>
            <person name="Liu Y."/>
        </authorList>
    </citation>
    <scope>NUCLEOTIDE SEQUENCE</scope>
    <source>
        <strain evidence="6">4Y11</strain>
    </source>
</reference>
<evidence type="ECO:0000256" key="2">
    <source>
        <dbReference type="ARBA" id="ARBA00008467"/>
    </source>
</evidence>
<dbReference type="SUPFAM" id="SSF53901">
    <property type="entry name" value="Thiolase-like"/>
    <property type="match status" value="2"/>
</dbReference>
<keyword evidence="7" id="KW-1185">Reference proteome</keyword>
<evidence type="ECO:0000256" key="1">
    <source>
        <dbReference type="ARBA" id="ARBA00005194"/>
    </source>
</evidence>
<dbReference type="PANTHER" id="PTHR11712:SF336">
    <property type="entry name" value="3-OXOACYL-[ACYL-CARRIER-PROTEIN] SYNTHASE, MITOCHONDRIAL"/>
    <property type="match status" value="1"/>
</dbReference>
<accession>A0A940YKI7</accession>
<dbReference type="EMBL" id="JAGQDE010000002">
    <property type="protein sequence ID" value="MBQ0957961.1"/>
    <property type="molecule type" value="Genomic_DNA"/>
</dbReference>
<dbReference type="InterPro" id="IPR018201">
    <property type="entry name" value="Ketoacyl_synth_AS"/>
</dbReference>
<keyword evidence="3 4" id="KW-0808">Transferase</keyword>
<dbReference type="AlphaFoldDB" id="A0A940YKI7"/>
<name>A0A940YKI7_9BURK</name>
<proteinExistence type="inferred from homology"/>
<sequence>MNKPCITGIGVLSSIGRDFDSLAESLRSSRCGTDEISAFDASAVPGRLGSEVRPFDPLEHFDRRSLRRMDRSSQMGVVAARQAMRMAALGRGDFAPLRVGVVMGTTVGGIVNGYRYYERQARTGHAFASLLCDYMLYSAGARIVGEFGLKGPNIAFSTACSSSNVALGHAADLVRHGRLDIVLAGGVDTMTRTTVAGFNALRNVTREAMRPFDKDRTGLVLGEGSAVFVIESEQSARRRGVRPMAEVAGHGMSTDAYHMTAPDASGRGPALAMTRALRHAGLTVDEIDYINAHGTGTRHNDEVETRAIRKVFGPRADAIPVSSTKSMHGHVLGATGAVEAASIVAAMRGDFVPPTINHRVSDPRCDLDVVPNQARAHRIRAALSNNFGFGGNNCALVLRSMFPHAATPPEEALSA</sequence>
<dbReference type="GO" id="GO:0006633">
    <property type="term" value="P:fatty acid biosynthetic process"/>
    <property type="evidence" value="ECO:0007669"/>
    <property type="project" value="InterPro"/>
</dbReference>
<dbReference type="RefSeq" id="WP_210800361.1">
    <property type="nucleotide sequence ID" value="NZ_JAGQDE010000002.1"/>
</dbReference>
<evidence type="ECO:0000259" key="5">
    <source>
        <dbReference type="PROSITE" id="PS52004"/>
    </source>
</evidence>
<evidence type="ECO:0000256" key="3">
    <source>
        <dbReference type="ARBA" id="ARBA00022679"/>
    </source>
</evidence>
<evidence type="ECO:0000313" key="6">
    <source>
        <dbReference type="EMBL" id="MBQ0957961.1"/>
    </source>
</evidence>
<comment type="pathway">
    <text evidence="1">Lipid metabolism; fatty acid biosynthesis.</text>
</comment>
<dbReference type="InterPro" id="IPR000794">
    <property type="entry name" value="Beta-ketoacyl_synthase"/>
</dbReference>
<dbReference type="SMART" id="SM00825">
    <property type="entry name" value="PKS_KS"/>
    <property type="match status" value="1"/>
</dbReference>
<dbReference type="PROSITE" id="PS52004">
    <property type="entry name" value="KS3_2"/>
    <property type="match status" value="1"/>
</dbReference>
<dbReference type="PROSITE" id="PS00606">
    <property type="entry name" value="KS3_1"/>
    <property type="match status" value="1"/>
</dbReference>
<dbReference type="Pfam" id="PF00109">
    <property type="entry name" value="ketoacyl-synt"/>
    <property type="match status" value="1"/>
</dbReference>
<dbReference type="InterPro" id="IPR014030">
    <property type="entry name" value="Ketoacyl_synth_N"/>
</dbReference>
<dbReference type="Pfam" id="PF02801">
    <property type="entry name" value="Ketoacyl-synt_C"/>
    <property type="match status" value="1"/>
</dbReference>
<dbReference type="InterPro" id="IPR014031">
    <property type="entry name" value="Ketoacyl_synth_C"/>
</dbReference>
<dbReference type="GO" id="GO:0005829">
    <property type="term" value="C:cytosol"/>
    <property type="evidence" value="ECO:0007669"/>
    <property type="project" value="TreeGrafter"/>
</dbReference>
<comment type="caution">
    <text evidence="6">The sequence shown here is derived from an EMBL/GenBank/DDBJ whole genome shotgun (WGS) entry which is preliminary data.</text>
</comment>
<evidence type="ECO:0000313" key="7">
    <source>
        <dbReference type="Proteomes" id="UP000678374"/>
    </source>
</evidence>
<gene>
    <name evidence="6" type="ORF">KAK06_03220</name>
</gene>
<feature type="domain" description="Ketosynthase family 3 (KS3)" evidence="5">
    <location>
        <begin position="1"/>
        <end position="400"/>
    </location>
</feature>
<dbReference type="InterPro" id="IPR020841">
    <property type="entry name" value="PKS_Beta-ketoAc_synthase_dom"/>
</dbReference>
<dbReference type="Proteomes" id="UP000678374">
    <property type="component" value="Unassembled WGS sequence"/>
</dbReference>
<protein>
    <submittedName>
        <fullName evidence="6">Beta-ketoacyl-[acyl-carrier-protein] synthase family protein</fullName>
    </submittedName>
</protein>
<comment type="similarity">
    <text evidence="2 4">Belongs to the thiolase-like superfamily. Beta-ketoacyl-ACP synthases family.</text>
</comment>
<dbReference type="PANTHER" id="PTHR11712">
    <property type="entry name" value="POLYKETIDE SYNTHASE-RELATED"/>
    <property type="match status" value="1"/>
</dbReference>
<dbReference type="InterPro" id="IPR016039">
    <property type="entry name" value="Thiolase-like"/>
</dbReference>
<evidence type="ECO:0000256" key="4">
    <source>
        <dbReference type="RuleBase" id="RU003694"/>
    </source>
</evidence>
<dbReference type="CDD" id="cd00834">
    <property type="entry name" value="KAS_I_II"/>
    <property type="match status" value="1"/>
</dbReference>
<dbReference type="GO" id="GO:0004315">
    <property type="term" value="F:3-oxoacyl-[acyl-carrier-protein] synthase activity"/>
    <property type="evidence" value="ECO:0007669"/>
    <property type="project" value="InterPro"/>
</dbReference>